<evidence type="ECO:0000313" key="2">
    <source>
        <dbReference type="Proteomes" id="UP000800096"/>
    </source>
</evidence>
<gene>
    <name evidence="1" type="ORF">BDU57DRAFT_114505</name>
</gene>
<protein>
    <submittedName>
        <fullName evidence="1">Uncharacterized protein</fullName>
    </submittedName>
</protein>
<organism evidence="1 2">
    <name type="scientific">Ampelomyces quisqualis</name>
    <name type="common">Powdery mildew agent</name>
    <dbReference type="NCBI Taxonomy" id="50730"/>
    <lineage>
        <taxon>Eukaryota</taxon>
        <taxon>Fungi</taxon>
        <taxon>Dikarya</taxon>
        <taxon>Ascomycota</taxon>
        <taxon>Pezizomycotina</taxon>
        <taxon>Dothideomycetes</taxon>
        <taxon>Pleosporomycetidae</taxon>
        <taxon>Pleosporales</taxon>
        <taxon>Pleosporineae</taxon>
        <taxon>Phaeosphaeriaceae</taxon>
        <taxon>Ampelomyces</taxon>
    </lineage>
</organism>
<proteinExistence type="predicted"/>
<name>A0A6A5Q8D5_AMPQU</name>
<keyword evidence="2" id="KW-1185">Reference proteome</keyword>
<reference evidence="1" key="1">
    <citation type="journal article" date="2020" name="Stud. Mycol.">
        <title>101 Dothideomycetes genomes: a test case for predicting lifestyles and emergence of pathogens.</title>
        <authorList>
            <person name="Haridas S."/>
            <person name="Albert R."/>
            <person name="Binder M."/>
            <person name="Bloem J."/>
            <person name="Labutti K."/>
            <person name="Salamov A."/>
            <person name="Andreopoulos B."/>
            <person name="Baker S."/>
            <person name="Barry K."/>
            <person name="Bills G."/>
            <person name="Bluhm B."/>
            <person name="Cannon C."/>
            <person name="Castanera R."/>
            <person name="Culley D."/>
            <person name="Daum C."/>
            <person name="Ezra D."/>
            <person name="Gonzalez J."/>
            <person name="Henrissat B."/>
            <person name="Kuo A."/>
            <person name="Liang C."/>
            <person name="Lipzen A."/>
            <person name="Lutzoni F."/>
            <person name="Magnuson J."/>
            <person name="Mondo S."/>
            <person name="Nolan M."/>
            <person name="Ohm R."/>
            <person name="Pangilinan J."/>
            <person name="Park H.-J."/>
            <person name="Ramirez L."/>
            <person name="Alfaro M."/>
            <person name="Sun H."/>
            <person name="Tritt A."/>
            <person name="Yoshinaga Y."/>
            <person name="Zwiers L.-H."/>
            <person name="Turgeon B."/>
            <person name="Goodwin S."/>
            <person name="Spatafora J."/>
            <person name="Crous P."/>
            <person name="Grigoriev I."/>
        </authorList>
    </citation>
    <scope>NUCLEOTIDE SEQUENCE</scope>
    <source>
        <strain evidence="1">HMLAC05119</strain>
    </source>
</reference>
<dbReference type="AlphaFoldDB" id="A0A6A5Q8D5"/>
<dbReference type="Proteomes" id="UP000800096">
    <property type="component" value="Unassembled WGS sequence"/>
</dbReference>
<dbReference type="EMBL" id="ML979147">
    <property type="protein sequence ID" value="KAF1911006.1"/>
    <property type="molecule type" value="Genomic_DNA"/>
</dbReference>
<accession>A0A6A5Q8D5</accession>
<evidence type="ECO:0000313" key="1">
    <source>
        <dbReference type="EMBL" id="KAF1911006.1"/>
    </source>
</evidence>
<sequence length="160" mass="17842">MALHYDQTYGRLSQHAARIDMDQTHGHQTTLLRSRHIRRAVGIAILRLGHCDSVHREILEPIDHDHWHATGRATFSPPSVAEQYRTITHILRASFPIPSLPLCTRAIERPVPSFCICNTVVASPLQPVLNVCDAVDRVKDIPCQQVSSASFGLDEIIPTA</sequence>